<dbReference type="GeneID" id="80889799"/>
<keyword evidence="3" id="KW-1185">Reference proteome</keyword>
<evidence type="ECO:0000313" key="3">
    <source>
        <dbReference type="Proteomes" id="UP001144673"/>
    </source>
</evidence>
<keyword evidence="1" id="KW-0732">Signal</keyword>
<proteinExistence type="predicted"/>
<dbReference type="EMBL" id="JAJHUN010000010">
    <property type="protein sequence ID" value="KAJ4148158.1"/>
    <property type="molecule type" value="Genomic_DNA"/>
</dbReference>
<evidence type="ECO:0000256" key="1">
    <source>
        <dbReference type="SAM" id="SignalP"/>
    </source>
</evidence>
<evidence type="ECO:0000313" key="2">
    <source>
        <dbReference type="EMBL" id="KAJ4148158.1"/>
    </source>
</evidence>
<accession>A0A9W8Q8Y2</accession>
<reference evidence="2" key="1">
    <citation type="journal article" date="2023" name="Access Microbiol">
        <title>De-novo genome assembly for Akanthomyces muscarius, a biocontrol agent of insect agricultural pests.</title>
        <authorList>
            <person name="Erdos Z."/>
            <person name="Studholme D.J."/>
            <person name="Raymond B."/>
            <person name="Sharma M."/>
        </authorList>
    </citation>
    <scope>NUCLEOTIDE SEQUENCE</scope>
    <source>
        <strain evidence="2">Ve6</strain>
    </source>
</reference>
<dbReference type="RefSeq" id="XP_056051099.1">
    <property type="nucleotide sequence ID" value="XM_056194129.1"/>
</dbReference>
<name>A0A9W8Q8Y2_AKAMU</name>
<sequence length="100" mass="10309">MKSTVLLSVFTHLSIVLAAPAGTYEATATRDIQQTEGLLDPAEGLVKGLPLLGGLLDGLLHPVIGTLNGVTDKLPVGGLTKDLGGTLGASGRDEIRNFLF</sequence>
<protein>
    <submittedName>
        <fullName evidence="2">Uncharacterized protein</fullName>
    </submittedName>
</protein>
<feature type="signal peptide" evidence="1">
    <location>
        <begin position="1"/>
        <end position="18"/>
    </location>
</feature>
<dbReference type="AlphaFoldDB" id="A0A9W8Q8Y2"/>
<dbReference type="Proteomes" id="UP001144673">
    <property type="component" value="Chromosome 3"/>
</dbReference>
<comment type="caution">
    <text evidence="2">The sequence shown here is derived from an EMBL/GenBank/DDBJ whole genome shotgun (WGS) entry which is preliminary data.</text>
</comment>
<dbReference type="KEGG" id="amus:LMH87_002640"/>
<organism evidence="2 3">
    <name type="scientific">Akanthomyces muscarius</name>
    <name type="common">Entomopathogenic fungus</name>
    <name type="synonym">Lecanicillium muscarium</name>
    <dbReference type="NCBI Taxonomy" id="2231603"/>
    <lineage>
        <taxon>Eukaryota</taxon>
        <taxon>Fungi</taxon>
        <taxon>Dikarya</taxon>
        <taxon>Ascomycota</taxon>
        <taxon>Pezizomycotina</taxon>
        <taxon>Sordariomycetes</taxon>
        <taxon>Hypocreomycetidae</taxon>
        <taxon>Hypocreales</taxon>
        <taxon>Cordycipitaceae</taxon>
        <taxon>Akanthomyces</taxon>
    </lineage>
</organism>
<feature type="chain" id="PRO_5040781705" evidence="1">
    <location>
        <begin position="19"/>
        <end position="100"/>
    </location>
</feature>
<gene>
    <name evidence="2" type="ORF">LMH87_002640</name>
</gene>